<dbReference type="GeneID" id="4700256"/>
<evidence type="ECO:0000256" key="4">
    <source>
        <dbReference type="ARBA" id="ARBA00023163"/>
    </source>
</evidence>
<proteinExistence type="predicted"/>
<dbReference type="Pfam" id="PF04082">
    <property type="entry name" value="Fungal_trans"/>
    <property type="match status" value="1"/>
</dbReference>
<dbReference type="Proteomes" id="UP000006701">
    <property type="component" value="Unassembled WGS sequence"/>
</dbReference>
<keyword evidence="4" id="KW-0804">Transcription</keyword>
<evidence type="ECO:0000313" key="7">
    <source>
        <dbReference type="EMBL" id="EAW06508.1"/>
    </source>
</evidence>
<evidence type="ECO:0000256" key="2">
    <source>
        <dbReference type="ARBA" id="ARBA00022723"/>
    </source>
</evidence>
<dbReference type="InterPro" id="IPR050613">
    <property type="entry name" value="Sec_Metabolite_Reg"/>
</dbReference>
<evidence type="ECO:0000313" key="8">
    <source>
        <dbReference type="Proteomes" id="UP000006701"/>
    </source>
</evidence>
<feature type="domain" description="Xylanolytic transcriptional activator regulatory" evidence="6">
    <location>
        <begin position="36"/>
        <end position="119"/>
    </location>
</feature>
<name>A1CT71_ASPCL</name>
<dbReference type="HOGENOM" id="CLU_725759_0_0_1"/>
<reference evidence="7 8" key="1">
    <citation type="journal article" date="2008" name="PLoS Genet.">
        <title>Genomic islands in the pathogenic filamentous fungus Aspergillus fumigatus.</title>
        <authorList>
            <person name="Fedorova N.D."/>
            <person name="Khaldi N."/>
            <person name="Joardar V.S."/>
            <person name="Maiti R."/>
            <person name="Amedeo P."/>
            <person name="Anderson M.J."/>
            <person name="Crabtree J."/>
            <person name="Silva J.C."/>
            <person name="Badger J.H."/>
            <person name="Albarraq A."/>
            <person name="Angiuoli S."/>
            <person name="Bussey H."/>
            <person name="Bowyer P."/>
            <person name="Cotty P.J."/>
            <person name="Dyer P.S."/>
            <person name="Egan A."/>
            <person name="Galens K."/>
            <person name="Fraser-Liggett C.M."/>
            <person name="Haas B.J."/>
            <person name="Inman J.M."/>
            <person name="Kent R."/>
            <person name="Lemieux S."/>
            <person name="Malavazi I."/>
            <person name="Orvis J."/>
            <person name="Roemer T."/>
            <person name="Ronning C.M."/>
            <person name="Sundaram J.P."/>
            <person name="Sutton G."/>
            <person name="Turner G."/>
            <person name="Venter J.C."/>
            <person name="White O.R."/>
            <person name="Whitty B.R."/>
            <person name="Youngman P."/>
            <person name="Wolfe K.H."/>
            <person name="Goldman G.H."/>
            <person name="Wortman J.R."/>
            <person name="Jiang B."/>
            <person name="Denning D.W."/>
            <person name="Nierman W.C."/>
        </authorList>
    </citation>
    <scope>NUCLEOTIDE SEQUENCE [LARGE SCALE GENOMIC DNA]</scope>
    <source>
        <strain evidence="8">ATCC 1007 / CBS 513.65 / DSM 816 / NCTC 3887 / NRRL 1</strain>
    </source>
</reference>
<dbReference type="KEGG" id="act:ACLA_081980"/>
<evidence type="ECO:0000256" key="3">
    <source>
        <dbReference type="ARBA" id="ARBA00023015"/>
    </source>
</evidence>
<dbReference type="AlphaFoldDB" id="A1CT71"/>
<protein>
    <submittedName>
        <fullName evidence="7">Fungal specific transcription factor domain protein</fullName>
    </submittedName>
</protein>
<accession>A1CT71</accession>
<dbReference type="eggNOG" id="ENOG502SJC3">
    <property type="taxonomic scope" value="Eukaryota"/>
</dbReference>
<evidence type="ECO:0000259" key="6">
    <source>
        <dbReference type="Pfam" id="PF04082"/>
    </source>
</evidence>
<dbReference type="OMA" id="HAWTAVE"/>
<sequence>MDEDECARLLRTDKEQLIPGLQKELESALARADYVMTNDLTVLQAFVLSLMASRSQDQNRRAWTLLGLAVRIAQALSLHIPEPPFPMRPFEREMRRRLWHAIGFLDIETAMDRASEPIMQASWFESHPLANVNDTDIEFDMNHPVPDSDAFTDMTFTLIILKAQSVARSLSFSDFTEPAVKSMTLRQQLVLDFKHTASRLLHTASPDRIPFHWMAHQVAQCTAAALQLISLRPLQRTTSFVPPRVRADSLLSLATTVLQRSHNLVADPRSRPWRWIEHLFVPWHGLAVAIAELCVCDDPALMHRYWPPVEAAFARLGGLVADTRRGLLWKPIEKIMARAQARRAQLLSGGFPAPLPTGLDGGASSSAETATVSLAPSDGISPWLSVWDAMESGDAGLGDAGEASWTNYEDFIGDLYESIDYSLMSTWSGAVG</sequence>
<dbReference type="PANTHER" id="PTHR31001:SF50">
    <property type="entry name" value="ZN(II)2CYS6 TRANSCRIPTION FACTOR (EUROFUNG)"/>
    <property type="match status" value="1"/>
</dbReference>
<dbReference type="InterPro" id="IPR007219">
    <property type="entry name" value="XnlR_reg_dom"/>
</dbReference>
<keyword evidence="2" id="KW-0479">Metal-binding</keyword>
<dbReference type="RefSeq" id="XP_001267934.1">
    <property type="nucleotide sequence ID" value="XM_001267933.1"/>
</dbReference>
<evidence type="ECO:0000256" key="5">
    <source>
        <dbReference type="ARBA" id="ARBA00023242"/>
    </source>
</evidence>
<keyword evidence="5" id="KW-0539">Nucleus</keyword>
<keyword evidence="3" id="KW-0805">Transcription regulation</keyword>
<evidence type="ECO:0000256" key="1">
    <source>
        <dbReference type="ARBA" id="ARBA00004123"/>
    </source>
</evidence>
<dbReference type="GO" id="GO:0008270">
    <property type="term" value="F:zinc ion binding"/>
    <property type="evidence" value="ECO:0007669"/>
    <property type="project" value="InterPro"/>
</dbReference>
<dbReference type="GO" id="GO:0005634">
    <property type="term" value="C:nucleus"/>
    <property type="evidence" value="ECO:0007669"/>
    <property type="project" value="UniProtKB-SubCell"/>
</dbReference>
<dbReference type="CDD" id="cd12148">
    <property type="entry name" value="fungal_TF_MHR"/>
    <property type="match status" value="1"/>
</dbReference>
<organism evidence="7 8">
    <name type="scientific">Aspergillus clavatus (strain ATCC 1007 / CBS 513.65 / DSM 816 / NCTC 3887 / NRRL 1 / QM 1276 / 107)</name>
    <dbReference type="NCBI Taxonomy" id="344612"/>
    <lineage>
        <taxon>Eukaryota</taxon>
        <taxon>Fungi</taxon>
        <taxon>Dikarya</taxon>
        <taxon>Ascomycota</taxon>
        <taxon>Pezizomycotina</taxon>
        <taxon>Eurotiomycetes</taxon>
        <taxon>Eurotiomycetidae</taxon>
        <taxon>Eurotiales</taxon>
        <taxon>Aspergillaceae</taxon>
        <taxon>Aspergillus</taxon>
        <taxon>Aspergillus subgen. Fumigati</taxon>
    </lineage>
</organism>
<comment type="subcellular location">
    <subcellularLocation>
        <location evidence="1">Nucleus</location>
    </subcellularLocation>
</comment>
<dbReference type="VEuPathDB" id="FungiDB:ACLA_081980"/>
<keyword evidence="8" id="KW-1185">Reference proteome</keyword>
<dbReference type="GO" id="GO:0003677">
    <property type="term" value="F:DNA binding"/>
    <property type="evidence" value="ECO:0007669"/>
    <property type="project" value="InterPro"/>
</dbReference>
<dbReference type="GO" id="GO:0006351">
    <property type="term" value="P:DNA-templated transcription"/>
    <property type="evidence" value="ECO:0007669"/>
    <property type="project" value="InterPro"/>
</dbReference>
<dbReference type="OrthoDB" id="435881at2759"/>
<dbReference type="EMBL" id="DS027060">
    <property type="protein sequence ID" value="EAW06508.1"/>
    <property type="molecule type" value="Genomic_DNA"/>
</dbReference>
<dbReference type="PANTHER" id="PTHR31001">
    <property type="entry name" value="UNCHARACTERIZED TRANSCRIPTIONAL REGULATORY PROTEIN"/>
    <property type="match status" value="1"/>
</dbReference>
<gene>
    <name evidence="7" type="ORF">ACLA_081980</name>
</gene>